<evidence type="ECO:0000256" key="6">
    <source>
        <dbReference type="SAM" id="Phobius"/>
    </source>
</evidence>
<dbReference type="Pfam" id="PF07690">
    <property type="entry name" value="MFS_1"/>
    <property type="match status" value="1"/>
</dbReference>
<evidence type="ECO:0000313" key="8">
    <source>
        <dbReference type="Proteomes" id="UP000292858"/>
    </source>
</evidence>
<feature type="transmembrane region" description="Helical" evidence="6">
    <location>
        <begin position="370"/>
        <end position="389"/>
    </location>
</feature>
<feature type="transmembrane region" description="Helical" evidence="6">
    <location>
        <begin position="51"/>
        <end position="70"/>
    </location>
</feature>
<dbReference type="AlphaFoldDB" id="A0A4Q9AZM4"/>
<dbReference type="GO" id="GO:0022857">
    <property type="term" value="F:transmembrane transporter activity"/>
    <property type="evidence" value="ECO:0007669"/>
    <property type="project" value="InterPro"/>
</dbReference>
<evidence type="ECO:0000256" key="4">
    <source>
        <dbReference type="ARBA" id="ARBA00022989"/>
    </source>
</evidence>
<sequence length="394" mass="39687">MASSSHPLGVPAFRRLFLSRLLTNLSFGFTEVPLLWWVLERTGSPAAPAQLALVASLGLVLAAPLGGLLADRGSKRQQILLSQGADVLLQLLLVLAVLRALPLPGVYLLVGLSALVTGLRLPALAALQPLLVPREVYQQANAAMSLGITFSLMASSAAAGAATGLLGVAGALLVGVALLALGLLPALGLPDPQAGGRGAGSGEGGVLEGLWTLLRDRPLAFLVLAAFLINLVLAPVGPLMAPLAQALGAGPGGYGLLSGSLFLGQLCGMLYLNLRPVPPGAFPLAALALGLGVGGLGLADRLSWALASLGAAGVAAAFLNILALTLLQGRVDPGRLGRVSGLAQALALGAQPLGLALASPLLARLDLGEVFLLAGGLVGLLALGWLWVWKGVRP</sequence>
<accession>A0A4Q9AZM4</accession>
<feature type="transmembrane region" description="Helical" evidence="6">
    <location>
        <begin position="339"/>
        <end position="358"/>
    </location>
</feature>
<dbReference type="InterPro" id="IPR011701">
    <property type="entry name" value="MFS"/>
</dbReference>
<feature type="transmembrane region" description="Helical" evidence="6">
    <location>
        <begin position="219"/>
        <end position="241"/>
    </location>
</feature>
<dbReference type="PANTHER" id="PTHR23513:SF6">
    <property type="entry name" value="MAJOR FACILITATOR SUPERFAMILY ASSOCIATED DOMAIN-CONTAINING PROTEIN"/>
    <property type="match status" value="1"/>
</dbReference>
<keyword evidence="2" id="KW-1003">Cell membrane</keyword>
<dbReference type="InterPro" id="IPR036259">
    <property type="entry name" value="MFS_trans_sf"/>
</dbReference>
<dbReference type="RefSeq" id="WP_130842238.1">
    <property type="nucleotide sequence ID" value="NZ_SIJL01000010.1"/>
</dbReference>
<comment type="caution">
    <text evidence="7">The sequence shown here is derived from an EMBL/GenBank/DDBJ whole genome shotgun (WGS) entry which is preliminary data.</text>
</comment>
<proteinExistence type="predicted"/>
<keyword evidence="5 6" id="KW-0472">Membrane</keyword>
<dbReference type="EMBL" id="SIJL01000010">
    <property type="protein sequence ID" value="TBH17641.1"/>
    <property type="molecule type" value="Genomic_DNA"/>
</dbReference>
<protein>
    <submittedName>
        <fullName evidence="7">MFS transporter</fullName>
    </submittedName>
</protein>
<evidence type="ECO:0000256" key="2">
    <source>
        <dbReference type="ARBA" id="ARBA00022475"/>
    </source>
</evidence>
<dbReference type="OrthoDB" id="27543at2"/>
<keyword evidence="8" id="KW-1185">Reference proteome</keyword>
<feature type="transmembrane region" description="Helical" evidence="6">
    <location>
        <begin position="305"/>
        <end position="327"/>
    </location>
</feature>
<dbReference type="GO" id="GO:0005886">
    <property type="term" value="C:plasma membrane"/>
    <property type="evidence" value="ECO:0007669"/>
    <property type="project" value="UniProtKB-SubCell"/>
</dbReference>
<reference evidence="7 8" key="1">
    <citation type="submission" date="2019-02" db="EMBL/GenBank/DDBJ databases">
        <title>Thermus sp. a novel from hot spring.</title>
        <authorList>
            <person name="Zhao Z."/>
        </authorList>
    </citation>
    <scope>NUCLEOTIDE SEQUENCE [LARGE SCALE GENOMIC DNA]</scope>
    <source>
        <strain evidence="7 8">CFH 72773T</strain>
    </source>
</reference>
<feature type="transmembrane region" description="Helical" evidence="6">
    <location>
        <begin position="139"/>
        <end position="159"/>
    </location>
</feature>
<comment type="subcellular location">
    <subcellularLocation>
        <location evidence="1">Cell membrane</location>
        <topology evidence="1">Multi-pass membrane protein</topology>
    </subcellularLocation>
</comment>
<evidence type="ECO:0000313" key="7">
    <source>
        <dbReference type="EMBL" id="TBH17641.1"/>
    </source>
</evidence>
<feature type="transmembrane region" description="Helical" evidence="6">
    <location>
        <begin position="165"/>
        <end position="187"/>
    </location>
</feature>
<feature type="transmembrane region" description="Helical" evidence="6">
    <location>
        <begin position="79"/>
        <end position="101"/>
    </location>
</feature>
<evidence type="ECO:0000256" key="3">
    <source>
        <dbReference type="ARBA" id="ARBA00022692"/>
    </source>
</evidence>
<organism evidence="7 8">
    <name type="scientific">Thermus thermamylovorans</name>
    <dbReference type="NCBI Taxonomy" id="2509362"/>
    <lineage>
        <taxon>Bacteria</taxon>
        <taxon>Thermotogati</taxon>
        <taxon>Deinococcota</taxon>
        <taxon>Deinococci</taxon>
        <taxon>Thermales</taxon>
        <taxon>Thermaceae</taxon>
        <taxon>Thermus</taxon>
    </lineage>
</organism>
<evidence type="ECO:0000256" key="5">
    <source>
        <dbReference type="ARBA" id="ARBA00023136"/>
    </source>
</evidence>
<dbReference type="Gene3D" id="1.20.1250.20">
    <property type="entry name" value="MFS general substrate transporter like domains"/>
    <property type="match status" value="1"/>
</dbReference>
<name>A0A4Q9AZM4_9DEIN</name>
<keyword evidence="3 6" id="KW-0812">Transmembrane</keyword>
<evidence type="ECO:0000256" key="1">
    <source>
        <dbReference type="ARBA" id="ARBA00004651"/>
    </source>
</evidence>
<dbReference type="Proteomes" id="UP000292858">
    <property type="component" value="Unassembled WGS sequence"/>
</dbReference>
<feature type="transmembrane region" description="Helical" evidence="6">
    <location>
        <begin position="21"/>
        <end position="39"/>
    </location>
</feature>
<gene>
    <name evidence="7" type="ORF">ETP66_08650</name>
</gene>
<dbReference type="PANTHER" id="PTHR23513">
    <property type="entry name" value="INTEGRAL MEMBRANE EFFLUX PROTEIN-RELATED"/>
    <property type="match status" value="1"/>
</dbReference>
<feature type="transmembrane region" description="Helical" evidence="6">
    <location>
        <begin position="281"/>
        <end position="299"/>
    </location>
</feature>
<feature type="transmembrane region" description="Helical" evidence="6">
    <location>
        <begin position="107"/>
        <end position="127"/>
    </location>
</feature>
<keyword evidence="4 6" id="KW-1133">Transmembrane helix</keyword>
<dbReference type="SUPFAM" id="SSF103473">
    <property type="entry name" value="MFS general substrate transporter"/>
    <property type="match status" value="1"/>
</dbReference>